<dbReference type="AlphaFoldDB" id="A0A0W8FR50"/>
<dbReference type="InterPro" id="IPR044015">
    <property type="entry name" value="FBPase_C_dom"/>
</dbReference>
<evidence type="ECO:0000256" key="5">
    <source>
        <dbReference type="ARBA" id="ARBA00013093"/>
    </source>
</evidence>
<comment type="pathway">
    <text evidence="3">Carbohydrate biosynthesis; Calvin cycle.</text>
</comment>
<keyword evidence="7" id="KW-0479">Metal-binding</keyword>
<dbReference type="Gene3D" id="3.30.540.10">
    <property type="entry name" value="Fructose-1,6-Bisphosphatase, subunit A, domain 1"/>
    <property type="match status" value="1"/>
</dbReference>
<evidence type="ECO:0000256" key="3">
    <source>
        <dbReference type="ARBA" id="ARBA00005215"/>
    </source>
</evidence>
<keyword evidence="9" id="KW-0460">Magnesium</keyword>
<gene>
    <name evidence="13" type="ORF">ASZ90_006842</name>
</gene>
<evidence type="ECO:0000256" key="10">
    <source>
        <dbReference type="ARBA" id="ARBA00023277"/>
    </source>
</evidence>
<evidence type="ECO:0000259" key="11">
    <source>
        <dbReference type="Pfam" id="PF00316"/>
    </source>
</evidence>
<feature type="domain" description="Fructose-1-6-bisphosphatase class 1 C-terminal" evidence="12">
    <location>
        <begin position="187"/>
        <end position="310"/>
    </location>
</feature>
<dbReference type="PIRSF" id="PIRSF500210">
    <property type="entry name" value="FBPtase"/>
    <property type="match status" value="1"/>
</dbReference>
<protein>
    <recommendedName>
        <fullName evidence="5">fructose-bisphosphatase</fullName>
        <ecNumber evidence="5">3.1.3.11</ecNumber>
    </recommendedName>
</protein>
<evidence type="ECO:0000256" key="8">
    <source>
        <dbReference type="ARBA" id="ARBA00022801"/>
    </source>
</evidence>
<evidence type="ECO:0000256" key="4">
    <source>
        <dbReference type="ARBA" id="ARBA00010941"/>
    </source>
</evidence>
<name>A0A0W8FR50_9ZZZZ</name>
<dbReference type="GO" id="GO:0006094">
    <property type="term" value="P:gluconeogenesis"/>
    <property type="evidence" value="ECO:0007669"/>
    <property type="project" value="TreeGrafter"/>
</dbReference>
<dbReference type="Pfam" id="PF00316">
    <property type="entry name" value="FBPase"/>
    <property type="match status" value="1"/>
</dbReference>
<sequence>MGEEINDYTKNFIDLRRHMWMEGVEVELRRLIWQIAVVGKYISAKIHESNRKLAGFKNIYGDEQLALDRISDEILRSQLKFSGFVREYASEELEDIVKVGTGKEKYIVTADPLDGSSLVDTNLAIGTIIGVHKESVLDSGRRTMVAALYITYGPLITMIYSAGKGAHEFVLDREGEYVLSQENIRLKEKGSIFSPGGLRRDWIPEHCKFIEQLEKDGYKLRYSGGFVPDINQILIKKGGIFTYPALKKSPQGKLRLLFELQPMAFIMEQAGGMATDGHQDILSIKVENVNQLSPIYIGSVTEVQMAKKVLSS</sequence>
<dbReference type="GO" id="GO:0005829">
    <property type="term" value="C:cytosol"/>
    <property type="evidence" value="ECO:0007669"/>
    <property type="project" value="TreeGrafter"/>
</dbReference>
<evidence type="ECO:0000313" key="13">
    <source>
        <dbReference type="EMBL" id="KUG23400.1"/>
    </source>
</evidence>
<accession>A0A0W8FR50</accession>
<reference evidence="13" key="1">
    <citation type="journal article" date="2015" name="Proc. Natl. Acad. Sci. U.S.A.">
        <title>Networks of energetic and metabolic interactions define dynamics in microbial communities.</title>
        <authorList>
            <person name="Embree M."/>
            <person name="Liu J.K."/>
            <person name="Al-Bassam M.M."/>
            <person name="Zengler K."/>
        </authorList>
    </citation>
    <scope>NUCLEOTIDE SEQUENCE</scope>
</reference>
<keyword evidence="10" id="KW-0119">Carbohydrate metabolism</keyword>
<dbReference type="EC" id="3.1.3.11" evidence="5"/>
<dbReference type="CDD" id="cd00354">
    <property type="entry name" value="FBPase"/>
    <property type="match status" value="1"/>
</dbReference>
<evidence type="ECO:0000256" key="2">
    <source>
        <dbReference type="ARBA" id="ARBA00001946"/>
    </source>
</evidence>
<dbReference type="GO" id="GO:0006002">
    <property type="term" value="P:fructose 6-phosphate metabolic process"/>
    <property type="evidence" value="ECO:0007669"/>
    <property type="project" value="TreeGrafter"/>
</dbReference>
<dbReference type="PANTHER" id="PTHR11556:SF35">
    <property type="entry name" value="SEDOHEPTULOSE-1,7-BISPHOSPHATASE, CHLOROPLASTIC"/>
    <property type="match status" value="1"/>
</dbReference>
<comment type="cofactor">
    <cofactor evidence="2">
        <name>Mg(2+)</name>
        <dbReference type="ChEBI" id="CHEBI:18420"/>
    </cofactor>
</comment>
<proteinExistence type="inferred from homology"/>
<feature type="domain" description="Fructose-1-6-bisphosphatase class I N-terminal" evidence="11">
    <location>
        <begin position="25"/>
        <end position="182"/>
    </location>
</feature>
<dbReference type="InterPro" id="IPR000146">
    <property type="entry name" value="FBPase_class-1"/>
</dbReference>
<dbReference type="PROSITE" id="PS00124">
    <property type="entry name" value="FBPASE"/>
    <property type="match status" value="1"/>
</dbReference>
<dbReference type="PRINTS" id="PR01958">
    <property type="entry name" value="S17BPHPHTASE"/>
</dbReference>
<dbReference type="HAMAP" id="MF_01855">
    <property type="entry name" value="FBPase_class1"/>
    <property type="match status" value="1"/>
</dbReference>
<dbReference type="InterPro" id="IPR020548">
    <property type="entry name" value="Fructose_bisphosphatase_AS"/>
</dbReference>
<dbReference type="GO" id="GO:0030388">
    <property type="term" value="P:fructose 1,6-bisphosphate metabolic process"/>
    <property type="evidence" value="ECO:0007669"/>
    <property type="project" value="TreeGrafter"/>
</dbReference>
<comment type="caution">
    <text evidence="13">The sequence shown here is derived from an EMBL/GenBank/DDBJ whole genome shotgun (WGS) entry which is preliminary data.</text>
</comment>
<dbReference type="GO" id="GO:0046872">
    <property type="term" value="F:metal ion binding"/>
    <property type="evidence" value="ECO:0007669"/>
    <property type="project" value="UniProtKB-KW"/>
</dbReference>
<organism evidence="13">
    <name type="scientific">hydrocarbon metagenome</name>
    <dbReference type="NCBI Taxonomy" id="938273"/>
    <lineage>
        <taxon>unclassified sequences</taxon>
        <taxon>metagenomes</taxon>
        <taxon>ecological metagenomes</taxon>
    </lineage>
</organism>
<evidence type="ECO:0000256" key="1">
    <source>
        <dbReference type="ARBA" id="ARBA00001273"/>
    </source>
</evidence>
<evidence type="ECO:0000256" key="6">
    <source>
        <dbReference type="ARBA" id="ARBA00022490"/>
    </source>
</evidence>
<comment type="catalytic activity">
    <reaction evidence="1">
        <text>beta-D-fructose 1,6-bisphosphate + H2O = beta-D-fructose 6-phosphate + phosphate</text>
        <dbReference type="Rhea" id="RHEA:11064"/>
        <dbReference type="ChEBI" id="CHEBI:15377"/>
        <dbReference type="ChEBI" id="CHEBI:32966"/>
        <dbReference type="ChEBI" id="CHEBI:43474"/>
        <dbReference type="ChEBI" id="CHEBI:57634"/>
        <dbReference type="EC" id="3.1.3.11"/>
    </reaction>
</comment>
<comment type="similarity">
    <text evidence="4">Belongs to the FBPase class 1 family.</text>
</comment>
<dbReference type="InterPro" id="IPR033391">
    <property type="entry name" value="FBPase_N"/>
</dbReference>
<dbReference type="SUPFAM" id="SSF56655">
    <property type="entry name" value="Carbohydrate phosphatase"/>
    <property type="match status" value="1"/>
</dbReference>
<dbReference type="GO" id="GO:0006000">
    <property type="term" value="P:fructose metabolic process"/>
    <property type="evidence" value="ECO:0007669"/>
    <property type="project" value="TreeGrafter"/>
</dbReference>
<dbReference type="Gene3D" id="3.40.190.80">
    <property type="match status" value="1"/>
</dbReference>
<dbReference type="GO" id="GO:0042132">
    <property type="term" value="F:fructose 1,6-bisphosphate 1-phosphatase activity"/>
    <property type="evidence" value="ECO:0007669"/>
    <property type="project" value="UniProtKB-EC"/>
</dbReference>
<dbReference type="EMBL" id="LNQE01000909">
    <property type="protein sequence ID" value="KUG23400.1"/>
    <property type="molecule type" value="Genomic_DNA"/>
</dbReference>
<dbReference type="InterPro" id="IPR023079">
    <property type="entry name" value="SBPase"/>
</dbReference>
<keyword evidence="6" id="KW-0963">Cytoplasm</keyword>
<dbReference type="GO" id="GO:0005986">
    <property type="term" value="P:sucrose biosynthetic process"/>
    <property type="evidence" value="ECO:0007669"/>
    <property type="project" value="TreeGrafter"/>
</dbReference>
<evidence type="ECO:0000256" key="7">
    <source>
        <dbReference type="ARBA" id="ARBA00022723"/>
    </source>
</evidence>
<keyword evidence="8 13" id="KW-0378">Hydrolase</keyword>
<evidence type="ECO:0000256" key="9">
    <source>
        <dbReference type="ARBA" id="ARBA00022842"/>
    </source>
</evidence>
<dbReference type="InterPro" id="IPR028343">
    <property type="entry name" value="FBPtase"/>
</dbReference>
<evidence type="ECO:0000259" key="12">
    <source>
        <dbReference type="Pfam" id="PF18913"/>
    </source>
</evidence>
<dbReference type="PANTHER" id="PTHR11556">
    <property type="entry name" value="FRUCTOSE-1,6-BISPHOSPHATASE-RELATED"/>
    <property type="match status" value="1"/>
</dbReference>
<dbReference type="PIRSF" id="PIRSF000904">
    <property type="entry name" value="FBPtase_SBPase"/>
    <property type="match status" value="1"/>
</dbReference>
<dbReference type="Pfam" id="PF18913">
    <property type="entry name" value="FBPase_C"/>
    <property type="match status" value="1"/>
</dbReference>